<gene>
    <name evidence="1" type="ORF">DCF15_12850</name>
</gene>
<reference evidence="1 2" key="2">
    <citation type="submission" date="2018-06" db="EMBL/GenBank/DDBJ databases">
        <title>Metagenomic assembly of (sub)arctic Cyanobacteria and their associated microbiome from non-axenic cultures.</title>
        <authorList>
            <person name="Baurain D."/>
        </authorList>
    </citation>
    <scope>NUCLEOTIDE SEQUENCE [LARGE SCALE GENOMIC DNA]</scope>
    <source>
        <strain evidence="1">ULC027bin1</strain>
    </source>
</reference>
<dbReference type="EMBL" id="QBMP01000131">
    <property type="protein sequence ID" value="PZO53325.1"/>
    <property type="molecule type" value="Genomic_DNA"/>
</dbReference>
<name>A0A2W4Z4U4_9CYAN</name>
<dbReference type="Pfam" id="PF16277">
    <property type="entry name" value="DUF4926"/>
    <property type="match status" value="1"/>
</dbReference>
<evidence type="ECO:0000313" key="2">
    <source>
        <dbReference type="Proteomes" id="UP000249794"/>
    </source>
</evidence>
<protein>
    <submittedName>
        <fullName evidence="1">DUF4926 domain-containing protein</fullName>
    </submittedName>
</protein>
<dbReference type="Proteomes" id="UP000249794">
    <property type="component" value="Unassembled WGS sequence"/>
</dbReference>
<organism evidence="1 2">
    <name type="scientific">Phormidesmis priestleyi</name>
    <dbReference type="NCBI Taxonomy" id="268141"/>
    <lineage>
        <taxon>Bacteria</taxon>
        <taxon>Bacillati</taxon>
        <taxon>Cyanobacteriota</taxon>
        <taxon>Cyanophyceae</taxon>
        <taxon>Leptolyngbyales</taxon>
        <taxon>Leptolyngbyaceae</taxon>
        <taxon>Phormidesmis</taxon>
    </lineage>
</organism>
<dbReference type="InterPro" id="IPR032568">
    <property type="entry name" value="DUF4926"/>
</dbReference>
<reference evidence="2" key="1">
    <citation type="submission" date="2018-04" db="EMBL/GenBank/DDBJ databases">
        <authorList>
            <person name="Cornet L."/>
        </authorList>
    </citation>
    <scope>NUCLEOTIDE SEQUENCE [LARGE SCALE GENOMIC DNA]</scope>
</reference>
<proteinExistence type="predicted"/>
<dbReference type="AlphaFoldDB" id="A0A2W4Z4U4"/>
<evidence type="ECO:0000313" key="1">
    <source>
        <dbReference type="EMBL" id="PZO53325.1"/>
    </source>
</evidence>
<comment type="caution">
    <text evidence="1">The sequence shown here is derived from an EMBL/GenBank/DDBJ whole genome shotgun (WGS) entry which is preliminary data.</text>
</comment>
<accession>A0A2W4Z4U4</accession>
<sequence length="90" mass="10055">MTPNAIKLLDVVALTVDLLDEDLWRGQVGTVVELSADGEAFEMEFSDSPQERLRHHTGYTYESLGLLPDQIMLLHFEPASPQQKSELVTA</sequence>